<evidence type="ECO:0000313" key="3">
    <source>
        <dbReference type="Proteomes" id="UP000000600"/>
    </source>
</evidence>
<dbReference type="SUPFAM" id="SSF52047">
    <property type="entry name" value="RNI-like"/>
    <property type="match status" value="1"/>
</dbReference>
<dbReference type="Proteomes" id="UP000000600">
    <property type="component" value="Unassembled WGS sequence"/>
</dbReference>
<dbReference type="SMART" id="SM00368">
    <property type="entry name" value="LRR_RI"/>
    <property type="match status" value="6"/>
</dbReference>
<dbReference type="eggNOG" id="KOG4308">
    <property type="taxonomic scope" value="Eukaryota"/>
</dbReference>
<dbReference type="GeneID" id="5021956"/>
<dbReference type="EMBL" id="CT868063">
    <property type="protein sequence ID" value="CAK68774.1"/>
    <property type="molecule type" value="Genomic_DNA"/>
</dbReference>
<sequence length="1056" mass="124143">MKQLIPSHKAQSLIRITQTGCSKQSPIKSRSNQRNQSLPGFPTQQIDKEEDEEVSGMLIQTKEINKLVQDQELCSLEQILDKGRSYLIDNQHQVFDNNLQLIKPNLPNASEQGLRRYYLKSERYKEMQQFYHVDKNIYGRMNEKIQTERLMPRTLKLLADSPDKLVANNIFGSDKYVQLFAEGISSSHFNNLKRLQLRNNKLNNNRTCLLTQRLPSSIIELDFSNNKIGTSGIQSICNYISSRNYNIQHLNLEDNNLKDLAVLTILKTLNDSKSIRVLKLSKNQITDIPMDTLGQLLKKNNSLQEVYLHFNQIKNAGGLTIMKGLIKNQFLKVLDLSFNKLGQNQEFISALSDVLIKPHPELTHLDLSFNRFNDEDAMAIHKALLYNQQLFGFHFSGNPHNYYVNPRAFLVKEVQYDENKSDPKLFKRINSVNCINTKTKENCWICEGWVEIGFHYSGIEYQHPIFLHLDFEQYRPILMNQQANSYYLQRMCPPNKKIHYFFSNPVYDVRFVAKDQKTLTLDINEEIRKKGIELQYADGSSALVQLSIVNYIQSGQSGNIIDSTKHYMANITCRPRESESIIDIDLNKAKKRVWSYENSIFKDFQPDTEGHLLDCFEFDFECGKLIKHLQNQQENEQLKDKMKKIYKYIIGCYHYFCAKTLNYDLPCINLQSFLDFISQTSILEKSLMNSLDLQLTFLSSYVVMKQTNYIHIQEKCLVRFQFVEIIVRLAKEQYIRTGLASNMADALEMLFEQDEVLQFMQKFGISQDWRDTRYWTELMDYTIRIKMPILVILYENGCKQTMKHGNKYMTLSDFKLFVDQFELQKYISEKELYLIYLQSMQTQRDELRESRFLKMELLEFIEAITRLAERISPVTPMYAKKHSNLINDVSRRTFPLFVKFEGIIIIMYQKLKSLFLEIPNVEKEIIYKTVIKTEKARKLGIYEEDNSSDEEKIKSIRNLNLLPEEGLLPPSSQSMGWNKLRQWASKQKRISMESANILEQLEKYQVQEDEMFQKQGDAISGYDRFKITQEKKKREEYKKTILYQDPQFKFEEEVPN</sequence>
<name>A0CDA7_PARTE</name>
<dbReference type="KEGG" id="ptm:GSPATT00006985001"/>
<dbReference type="PROSITE" id="PS51450">
    <property type="entry name" value="LRR"/>
    <property type="match status" value="1"/>
</dbReference>
<dbReference type="InterPro" id="IPR032675">
    <property type="entry name" value="LRR_dom_sf"/>
</dbReference>
<organism evidence="2 3">
    <name type="scientific">Paramecium tetraurelia</name>
    <dbReference type="NCBI Taxonomy" id="5888"/>
    <lineage>
        <taxon>Eukaryota</taxon>
        <taxon>Sar</taxon>
        <taxon>Alveolata</taxon>
        <taxon>Ciliophora</taxon>
        <taxon>Intramacronucleata</taxon>
        <taxon>Oligohymenophorea</taxon>
        <taxon>Peniculida</taxon>
        <taxon>Parameciidae</taxon>
        <taxon>Paramecium</taxon>
    </lineage>
</organism>
<evidence type="ECO:0008006" key="4">
    <source>
        <dbReference type="Google" id="ProtNLM"/>
    </source>
</evidence>
<dbReference type="OrthoDB" id="291766at2759"/>
<accession>A0CDA7</accession>
<evidence type="ECO:0000313" key="2">
    <source>
        <dbReference type="EMBL" id="CAK68774.1"/>
    </source>
</evidence>
<dbReference type="Gene3D" id="3.80.10.10">
    <property type="entry name" value="Ribonuclease Inhibitor"/>
    <property type="match status" value="1"/>
</dbReference>
<gene>
    <name evidence="2" type="ORF">GSPATT00006985001</name>
</gene>
<dbReference type="OMA" id="MDYTIRI"/>
<keyword evidence="3" id="KW-1185">Reference proteome</keyword>
<dbReference type="PANTHER" id="PTHR24114:SF2">
    <property type="entry name" value="F-BOX DOMAIN-CONTAINING PROTEIN-RELATED"/>
    <property type="match status" value="1"/>
</dbReference>
<dbReference type="InParanoid" id="A0CDA7"/>
<feature type="region of interest" description="Disordered" evidence="1">
    <location>
        <begin position="19"/>
        <end position="45"/>
    </location>
</feature>
<dbReference type="AlphaFoldDB" id="A0CDA7"/>
<dbReference type="Pfam" id="PF13516">
    <property type="entry name" value="LRR_6"/>
    <property type="match status" value="3"/>
</dbReference>
<dbReference type="HOGENOM" id="CLU_272789_0_0_1"/>
<protein>
    <recommendedName>
        <fullName evidence="4">Leucine Rich Repeat family protein</fullName>
    </recommendedName>
</protein>
<proteinExistence type="predicted"/>
<reference evidence="2 3" key="1">
    <citation type="journal article" date="2006" name="Nature">
        <title>Global trends of whole-genome duplications revealed by the ciliate Paramecium tetraurelia.</title>
        <authorList>
            <consortium name="Genoscope"/>
            <person name="Aury J.-M."/>
            <person name="Jaillon O."/>
            <person name="Duret L."/>
            <person name="Noel B."/>
            <person name="Jubin C."/>
            <person name="Porcel B.M."/>
            <person name="Segurens B."/>
            <person name="Daubin V."/>
            <person name="Anthouard V."/>
            <person name="Aiach N."/>
            <person name="Arnaiz O."/>
            <person name="Billaut A."/>
            <person name="Beisson J."/>
            <person name="Blanc I."/>
            <person name="Bouhouche K."/>
            <person name="Camara F."/>
            <person name="Duharcourt S."/>
            <person name="Guigo R."/>
            <person name="Gogendeau D."/>
            <person name="Katinka M."/>
            <person name="Keller A.-M."/>
            <person name="Kissmehl R."/>
            <person name="Klotz C."/>
            <person name="Koll F."/>
            <person name="Le Moue A."/>
            <person name="Lepere C."/>
            <person name="Malinsky S."/>
            <person name="Nowacki M."/>
            <person name="Nowak J.K."/>
            <person name="Plattner H."/>
            <person name="Poulain J."/>
            <person name="Ruiz F."/>
            <person name="Serrano V."/>
            <person name="Zagulski M."/>
            <person name="Dessen P."/>
            <person name="Betermier M."/>
            <person name="Weissenbach J."/>
            <person name="Scarpelli C."/>
            <person name="Schachter V."/>
            <person name="Sperling L."/>
            <person name="Meyer E."/>
            <person name="Cohen J."/>
            <person name="Wincker P."/>
        </authorList>
    </citation>
    <scope>NUCLEOTIDE SEQUENCE [LARGE SCALE GENOMIC DNA]</scope>
    <source>
        <strain evidence="2 3">Stock d4-2</strain>
    </source>
</reference>
<dbReference type="InterPro" id="IPR001611">
    <property type="entry name" value="Leu-rich_rpt"/>
</dbReference>
<dbReference type="RefSeq" id="XP_001436171.1">
    <property type="nucleotide sequence ID" value="XM_001436134.1"/>
</dbReference>
<evidence type="ECO:0000256" key="1">
    <source>
        <dbReference type="SAM" id="MobiDB-lite"/>
    </source>
</evidence>
<dbReference type="PANTHER" id="PTHR24114">
    <property type="entry name" value="LEUCINE RICH REPEAT FAMILY PROTEIN"/>
    <property type="match status" value="1"/>
</dbReference>
<dbReference type="InterPro" id="IPR052394">
    <property type="entry name" value="LRR-containing"/>
</dbReference>